<organism evidence="9 10">
    <name type="scientific">Waterburya agarophytonicola KI4</name>
    <dbReference type="NCBI Taxonomy" id="2874699"/>
    <lineage>
        <taxon>Bacteria</taxon>
        <taxon>Bacillati</taxon>
        <taxon>Cyanobacteriota</taxon>
        <taxon>Cyanophyceae</taxon>
        <taxon>Pleurocapsales</taxon>
        <taxon>Hyellaceae</taxon>
        <taxon>Waterburya</taxon>
        <taxon>Waterburya agarophytonicola</taxon>
    </lineage>
</organism>
<dbReference type="PANTHER" id="PTHR10632">
    <property type="entry name" value="SULFIDE:QUINONE OXIDOREDUCTASE"/>
    <property type="match status" value="1"/>
</dbReference>
<dbReference type="GO" id="GO:0070224">
    <property type="term" value="F:sulfide:quinone oxidoreductase activity"/>
    <property type="evidence" value="ECO:0007669"/>
    <property type="project" value="TreeGrafter"/>
</dbReference>
<dbReference type="SUPFAM" id="SSF51905">
    <property type="entry name" value="FAD/NAD(P)-binding domain"/>
    <property type="match status" value="2"/>
</dbReference>
<feature type="region of interest" description="Disordered" evidence="7">
    <location>
        <begin position="1"/>
        <end position="26"/>
    </location>
</feature>
<evidence type="ECO:0000256" key="5">
    <source>
        <dbReference type="ARBA" id="ARBA00022946"/>
    </source>
</evidence>
<reference evidence="9" key="1">
    <citation type="journal article" date="2021" name="Antonie Van Leeuwenhoek">
        <title>Draft genome and description of Waterburya agarophytonicola gen. nov. sp. nov. (Pleurocapsales, Cyanobacteria): a seaweed symbiont.</title>
        <authorList>
            <person name="Bonthond G."/>
            <person name="Shalygin S."/>
            <person name="Bayer T."/>
            <person name="Weinberger F."/>
        </authorList>
    </citation>
    <scope>NUCLEOTIDE SEQUENCE</scope>
    <source>
        <strain evidence="9">KI4</strain>
    </source>
</reference>
<dbReference type="EMBL" id="JADWDC010000036">
    <property type="protein sequence ID" value="MCC0178130.1"/>
    <property type="molecule type" value="Genomic_DNA"/>
</dbReference>
<feature type="compositionally biased region" description="Low complexity" evidence="7">
    <location>
        <begin position="1"/>
        <end position="18"/>
    </location>
</feature>
<accession>A0A964BUH1</accession>
<evidence type="ECO:0000256" key="4">
    <source>
        <dbReference type="ARBA" id="ARBA00022827"/>
    </source>
</evidence>
<comment type="cofactor">
    <cofactor evidence="1">
        <name>FAD</name>
        <dbReference type="ChEBI" id="CHEBI:57692"/>
    </cofactor>
</comment>
<evidence type="ECO:0000256" key="6">
    <source>
        <dbReference type="ARBA" id="ARBA00023002"/>
    </source>
</evidence>
<dbReference type="FunFam" id="3.50.50.60:FF:000034">
    <property type="entry name" value="sulfide:quinone oxidoreductase, mitochondrial"/>
    <property type="match status" value="1"/>
</dbReference>
<comment type="caution">
    <text evidence="9">The sequence shown here is derived from an EMBL/GenBank/DDBJ whole genome shotgun (WGS) entry which is preliminary data.</text>
</comment>
<keyword evidence="10" id="KW-1185">Reference proteome</keyword>
<keyword evidence="6" id="KW-0560">Oxidoreductase</keyword>
<dbReference type="Proteomes" id="UP000729733">
    <property type="component" value="Unassembled WGS sequence"/>
</dbReference>
<dbReference type="PANTHER" id="PTHR10632:SF2">
    <property type="entry name" value="SULFIDE:QUINONE OXIDOREDUCTASE, MITOCHONDRIAL"/>
    <property type="match status" value="1"/>
</dbReference>
<dbReference type="InterPro" id="IPR015904">
    <property type="entry name" value="Sulphide_quinone_reductase"/>
</dbReference>
<dbReference type="GO" id="GO:0048038">
    <property type="term" value="F:quinone binding"/>
    <property type="evidence" value="ECO:0007669"/>
    <property type="project" value="UniProtKB-KW"/>
</dbReference>
<name>A0A964BUH1_9CYAN</name>
<proteinExistence type="predicted"/>
<evidence type="ECO:0000313" key="9">
    <source>
        <dbReference type="EMBL" id="MCC0178130.1"/>
    </source>
</evidence>
<dbReference type="InterPro" id="IPR036188">
    <property type="entry name" value="FAD/NAD-bd_sf"/>
</dbReference>
<keyword evidence="3" id="KW-0874">Quinone</keyword>
<evidence type="ECO:0000256" key="3">
    <source>
        <dbReference type="ARBA" id="ARBA00022719"/>
    </source>
</evidence>
<evidence type="ECO:0000256" key="7">
    <source>
        <dbReference type="SAM" id="MobiDB-lite"/>
    </source>
</evidence>
<dbReference type="InterPro" id="IPR023753">
    <property type="entry name" value="FAD/NAD-binding_dom"/>
</dbReference>
<protein>
    <submittedName>
        <fullName evidence="9">NAD(P)/FAD-dependent oxidoreductase</fullName>
    </submittedName>
</protein>
<dbReference type="Gene3D" id="3.50.50.60">
    <property type="entry name" value="FAD/NAD(P)-binding domain"/>
    <property type="match status" value="2"/>
</dbReference>
<feature type="domain" description="FAD/NAD(P)-binding" evidence="8">
    <location>
        <begin position="29"/>
        <end position="149"/>
    </location>
</feature>
<evidence type="ECO:0000256" key="2">
    <source>
        <dbReference type="ARBA" id="ARBA00022630"/>
    </source>
</evidence>
<evidence type="ECO:0000313" key="10">
    <source>
        <dbReference type="Proteomes" id="UP000729733"/>
    </source>
</evidence>
<dbReference type="GO" id="GO:0071949">
    <property type="term" value="F:FAD binding"/>
    <property type="evidence" value="ECO:0007669"/>
    <property type="project" value="TreeGrafter"/>
</dbReference>
<evidence type="ECO:0000256" key="1">
    <source>
        <dbReference type="ARBA" id="ARBA00001974"/>
    </source>
</evidence>
<keyword evidence="5" id="KW-0809">Transit peptide</keyword>
<dbReference type="Pfam" id="PF07992">
    <property type="entry name" value="Pyr_redox_2"/>
    <property type="match status" value="1"/>
</dbReference>
<keyword evidence="4" id="KW-0274">FAD</keyword>
<dbReference type="GO" id="GO:0070221">
    <property type="term" value="P:sulfide oxidation, using sulfide:quinone oxidoreductase"/>
    <property type="evidence" value="ECO:0007669"/>
    <property type="project" value="TreeGrafter"/>
</dbReference>
<keyword evidence="2" id="KW-0285">Flavoprotein</keyword>
<evidence type="ECO:0000259" key="8">
    <source>
        <dbReference type="Pfam" id="PF07992"/>
    </source>
</evidence>
<dbReference type="AlphaFoldDB" id="A0A964BUH1"/>
<sequence>MVSTSSKRSRSASLSARSPSREKNPDEHYQIVIVGGGAAGITTAAQLLKQNSKLDIAIVEPAEKHYYQPGWTLVGGGIAPIEQFVRQEQDVIPRGAKWIQDYVTAFDPDRNSVTLAQGHEIKYDYLVVCPGIQIDWHLVKGLKEALGKGGVTSNYSQDYAPYTWSTIKNFQGGTAIFTYPNTPIKCGGAPQKVMYMADDYFKSKSGVGVNTKVMFCTAGAKMFSVPAYNATLEEVIEKREIATKFKHNLKEIKADTQEAIFDVTTDNGVEEVSIHYDMIHVTPPMSSPDFIKHSPLANDQGWVDVNKYTLQHNRYPNVFGLGDASSLPISKTAAAARKQTPVVVQNLISQMNARQLNSKYDGYTCCPLITGYHSAIMAEFDYEGDPAPSFPLDPTKERYSMFLAKAYALPWIYWNRMLKGESFEADIFKPINRLLQKDSDKSPVIKTEEKNTTC</sequence>
<gene>
    <name evidence="9" type="ORF">I4641_14185</name>
</gene>